<protein>
    <submittedName>
        <fullName evidence="2">Uncharacterized protein</fullName>
    </submittedName>
</protein>
<evidence type="ECO:0000313" key="1">
    <source>
        <dbReference type="Proteomes" id="UP000093561"/>
    </source>
</evidence>
<reference evidence="1" key="1">
    <citation type="submission" date="2015-03" db="EMBL/GenBank/DDBJ databases">
        <title>Wuchereria bancrofti Genome Sequencing Papua New Guinea Strain.</title>
        <authorList>
            <person name="Small S.T."/>
            <person name="Serre D."/>
            <person name="Zimmerman P.A."/>
        </authorList>
    </citation>
    <scope>NUCLEOTIDE SEQUENCE [LARGE SCALE GENOMIC DNA]</scope>
    <source>
        <strain evidence="1">pt0022</strain>
    </source>
</reference>
<proteinExistence type="predicted"/>
<dbReference type="AlphaFoldDB" id="A0AAF5Q6L0"/>
<sequence>LDWTIFVEDQSYGIAVIQGQQIRYLIELQLCPNVKRGEERARSKLGVPNGNETENMYLNFVLSVEVGLKSQLSMIRFWSFRSTKLVAEMKVPSPIMRFSMIGNNWLLALGVGSG</sequence>
<dbReference type="WBParaSite" id="mrna-Wban_10915">
    <property type="protein sequence ID" value="mrna-Wban_10915"/>
    <property type="gene ID" value="Wban_10915"/>
</dbReference>
<organism evidence="1 2">
    <name type="scientific">Wuchereria bancrofti</name>
    <dbReference type="NCBI Taxonomy" id="6293"/>
    <lineage>
        <taxon>Eukaryota</taxon>
        <taxon>Metazoa</taxon>
        <taxon>Ecdysozoa</taxon>
        <taxon>Nematoda</taxon>
        <taxon>Chromadorea</taxon>
        <taxon>Rhabditida</taxon>
        <taxon>Spirurina</taxon>
        <taxon>Spiruromorpha</taxon>
        <taxon>Filarioidea</taxon>
        <taxon>Onchocercidae</taxon>
        <taxon>Wuchereria</taxon>
    </lineage>
</organism>
<accession>A0AAF5Q6L0</accession>
<dbReference type="Proteomes" id="UP000093561">
    <property type="component" value="Unassembled WGS sequence"/>
</dbReference>
<reference evidence="1" key="2">
    <citation type="journal article" date="2016" name="Mol. Ecol.">
        <title>Population genomics of the filarial nematode parasite Wuchereria bancrofti from mosquitoes.</title>
        <authorList>
            <person name="Small S.T."/>
            <person name="Reimer L.J."/>
            <person name="Tisch D.J."/>
            <person name="King C.L."/>
            <person name="Christensen B.M."/>
            <person name="Siba P.M."/>
            <person name="Kazura J.W."/>
            <person name="Serre D."/>
            <person name="Zimmerman P.A."/>
        </authorList>
    </citation>
    <scope>NUCLEOTIDE SEQUENCE</scope>
    <source>
        <strain evidence="1">pt0022</strain>
    </source>
</reference>
<name>A0AAF5Q6L0_WUCBA</name>
<evidence type="ECO:0000313" key="2">
    <source>
        <dbReference type="WBParaSite" id="mrna-Wban_10915"/>
    </source>
</evidence>
<reference evidence="2" key="3">
    <citation type="submission" date="2024-02" db="UniProtKB">
        <authorList>
            <consortium name="WormBaseParasite"/>
        </authorList>
    </citation>
    <scope>IDENTIFICATION</scope>
    <source>
        <strain evidence="2">pt0022</strain>
    </source>
</reference>